<dbReference type="NCBIfam" id="TIGR00797">
    <property type="entry name" value="matE"/>
    <property type="match status" value="1"/>
</dbReference>
<dbReference type="PIRSF" id="PIRSF006603">
    <property type="entry name" value="DinF"/>
    <property type="match status" value="1"/>
</dbReference>
<comment type="subcellular location">
    <subcellularLocation>
        <location evidence="1">Cell membrane</location>
        <topology evidence="1">Multi-pass membrane protein</topology>
    </subcellularLocation>
</comment>
<evidence type="ECO:0000313" key="10">
    <source>
        <dbReference type="Proteomes" id="UP000298484"/>
    </source>
</evidence>
<dbReference type="EMBL" id="SRHY01000006">
    <property type="protein sequence ID" value="TFJ93471.1"/>
    <property type="molecule type" value="Genomic_DNA"/>
</dbReference>
<dbReference type="GO" id="GO:0042910">
    <property type="term" value="F:xenobiotic transmembrane transporter activity"/>
    <property type="evidence" value="ECO:0007669"/>
    <property type="project" value="InterPro"/>
</dbReference>
<feature type="transmembrane region" description="Helical" evidence="8">
    <location>
        <begin position="146"/>
        <end position="167"/>
    </location>
</feature>
<reference evidence="9 10" key="1">
    <citation type="submission" date="2019-03" db="EMBL/GenBank/DDBJ databases">
        <title>Genome sequence of Lentibacillus salicampi ATCC BAA-719.</title>
        <authorList>
            <person name="Maclea K.S."/>
            <person name="Simoes Junior M."/>
        </authorList>
    </citation>
    <scope>NUCLEOTIDE SEQUENCE [LARGE SCALE GENOMIC DNA]</scope>
    <source>
        <strain evidence="9 10">ATCC BAA-719</strain>
    </source>
</reference>
<dbReference type="InterPro" id="IPR052031">
    <property type="entry name" value="Membrane_Transporter-Flippase"/>
</dbReference>
<protein>
    <submittedName>
        <fullName evidence="9">MATE family efflux transporter</fullName>
    </submittedName>
</protein>
<dbReference type="AlphaFoldDB" id="A0A4Y9AGF9"/>
<feature type="transmembrane region" description="Helical" evidence="8">
    <location>
        <begin position="393"/>
        <end position="410"/>
    </location>
</feature>
<dbReference type="Pfam" id="PF01554">
    <property type="entry name" value="MatE"/>
    <property type="match status" value="2"/>
</dbReference>
<keyword evidence="4" id="KW-1003">Cell membrane</keyword>
<evidence type="ECO:0000256" key="2">
    <source>
        <dbReference type="ARBA" id="ARBA00010199"/>
    </source>
</evidence>
<dbReference type="CDD" id="cd13138">
    <property type="entry name" value="MATE_yoeA_like"/>
    <property type="match status" value="1"/>
</dbReference>
<evidence type="ECO:0000256" key="6">
    <source>
        <dbReference type="ARBA" id="ARBA00022989"/>
    </source>
</evidence>
<dbReference type="PANTHER" id="PTHR43549">
    <property type="entry name" value="MULTIDRUG RESISTANCE PROTEIN YPNP-RELATED"/>
    <property type="match status" value="1"/>
</dbReference>
<evidence type="ECO:0000256" key="1">
    <source>
        <dbReference type="ARBA" id="ARBA00004651"/>
    </source>
</evidence>
<dbReference type="OrthoDB" id="9776324at2"/>
<comment type="caution">
    <text evidence="9">The sequence shown here is derived from an EMBL/GenBank/DDBJ whole genome shotgun (WGS) entry which is preliminary data.</text>
</comment>
<dbReference type="PANTHER" id="PTHR43549:SF3">
    <property type="entry name" value="MULTIDRUG RESISTANCE PROTEIN YPNP-RELATED"/>
    <property type="match status" value="1"/>
</dbReference>
<organism evidence="9 10">
    <name type="scientific">Lentibacillus salicampi</name>
    <dbReference type="NCBI Taxonomy" id="175306"/>
    <lineage>
        <taxon>Bacteria</taxon>
        <taxon>Bacillati</taxon>
        <taxon>Bacillota</taxon>
        <taxon>Bacilli</taxon>
        <taxon>Bacillales</taxon>
        <taxon>Bacillaceae</taxon>
        <taxon>Lentibacillus</taxon>
    </lineage>
</organism>
<feature type="transmembrane region" description="Helical" evidence="8">
    <location>
        <begin position="365"/>
        <end position="386"/>
    </location>
</feature>
<feature type="transmembrane region" description="Helical" evidence="8">
    <location>
        <begin position="179"/>
        <end position="198"/>
    </location>
</feature>
<name>A0A4Y9AGF9_9BACI</name>
<dbReference type="InterPro" id="IPR002528">
    <property type="entry name" value="MATE_fam"/>
</dbReference>
<keyword evidence="7 8" id="KW-0472">Membrane</keyword>
<feature type="transmembrane region" description="Helical" evidence="8">
    <location>
        <begin position="204"/>
        <end position="222"/>
    </location>
</feature>
<feature type="transmembrane region" description="Helical" evidence="8">
    <location>
        <begin position="266"/>
        <end position="285"/>
    </location>
</feature>
<evidence type="ECO:0000256" key="7">
    <source>
        <dbReference type="ARBA" id="ARBA00023136"/>
    </source>
</evidence>
<feature type="transmembrane region" description="Helical" evidence="8">
    <location>
        <begin position="59"/>
        <end position="82"/>
    </location>
</feature>
<dbReference type="RefSeq" id="WP_135109553.1">
    <property type="nucleotide sequence ID" value="NZ_SRHY01000006.1"/>
</dbReference>
<dbReference type="InterPro" id="IPR048279">
    <property type="entry name" value="MdtK-like"/>
</dbReference>
<feature type="transmembrane region" description="Helical" evidence="8">
    <location>
        <begin position="327"/>
        <end position="345"/>
    </location>
</feature>
<comment type="similarity">
    <text evidence="2">Belongs to the multi antimicrobial extrusion (MATE) (TC 2.A.66.1) family.</text>
</comment>
<keyword evidence="5 8" id="KW-0812">Transmembrane</keyword>
<dbReference type="GO" id="GO:0005886">
    <property type="term" value="C:plasma membrane"/>
    <property type="evidence" value="ECO:0007669"/>
    <property type="project" value="UniProtKB-SubCell"/>
</dbReference>
<dbReference type="GO" id="GO:0015297">
    <property type="term" value="F:antiporter activity"/>
    <property type="evidence" value="ECO:0007669"/>
    <property type="project" value="InterPro"/>
</dbReference>
<evidence type="ECO:0000313" key="9">
    <source>
        <dbReference type="EMBL" id="TFJ93471.1"/>
    </source>
</evidence>
<sequence>MRETRRSEKPINKQHDFTEGNLFRQLIVFSGPLMLTNLLQTSYQFADSLWVGNLLGANALGAVSISSTIIFTILSFVLGLNNAALTILSQQKGRENESGLKRYLNAFVVILTVMSLVLSMLGYGLAEQLLRLLGTPENMLGEAESYLQINFLGILFLFGYNFISTVLRALGDSKTPLRFVIMAVLLNVVLNPLFIGGLDLGINGAAFATIVAQGSAFLYGIIHVLSKKLAPFSTPTLPSRQEVGLILNLGVPSGLQMAVISAGSAAIMSVVTVFGSGVVAGYGAAQRLDSILMLPAHALGTAVNSMAGQNIGVQQWTRVRKIATYGVLYNLTIMLLVGLIVVLFAEYGIRLFIEDESAVVFGTKYLQIVALCYPFLGINFILNGIVRASGAMYQVLVLNIISFWVLRFPLSYLFSGWFGDTGIPLGMGASFLLSSFAAFLYFRFGKWREKELFVRSKQP</sequence>
<evidence type="ECO:0000256" key="8">
    <source>
        <dbReference type="SAM" id="Phobius"/>
    </source>
</evidence>
<keyword evidence="10" id="KW-1185">Reference proteome</keyword>
<accession>A0A4Y9AGF9</accession>
<gene>
    <name evidence="9" type="ORF">E4U82_07335</name>
</gene>
<keyword evidence="6 8" id="KW-1133">Transmembrane helix</keyword>
<evidence type="ECO:0000256" key="4">
    <source>
        <dbReference type="ARBA" id="ARBA00022475"/>
    </source>
</evidence>
<evidence type="ECO:0000256" key="5">
    <source>
        <dbReference type="ARBA" id="ARBA00022692"/>
    </source>
</evidence>
<keyword evidence="3" id="KW-0813">Transport</keyword>
<proteinExistence type="inferred from homology"/>
<feature type="transmembrane region" description="Helical" evidence="8">
    <location>
        <begin position="21"/>
        <end position="39"/>
    </location>
</feature>
<dbReference type="Proteomes" id="UP000298484">
    <property type="component" value="Unassembled WGS sequence"/>
</dbReference>
<feature type="transmembrane region" description="Helical" evidence="8">
    <location>
        <begin position="103"/>
        <end position="126"/>
    </location>
</feature>
<feature type="transmembrane region" description="Helical" evidence="8">
    <location>
        <begin position="422"/>
        <end position="442"/>
    </location>
</feature>
<evidence type="ECO:0000256" key="3">
    <source>
        <dbReference type="ARBA" id="ARBA00022448"/>
    </source>
</evidence>